<dbReference type="GO" id="GO:0098797">
    <property type="term" value="C:plasma membrane protein complex"/>
    <property type="evidence" value="ECO:0007669"/>
    <property type="project" value="TreeGrafter"/>
</dbReference>
<comment type="subcellular location">
    <subcellularLocation>
        <location evidence="1">Cell membrane</location>
        <topology evidence="1">Multi-pass membrane protein</topology>
    </subcellularLocation>
</comment>
<dbReference type="Proteomes" id="UP000184139">
    <property type="component" value="Unassembled WGS sequence"/>
</dbReference>
<dbReference type="Pfam" id="PF02687">
    <property type="entry name" value="FtsX"/>
    <property type="match status" value="1"/>
</dbReference>
<evidence type="ECO:0000256" key="7">
    <source>
        <dbReference type="SAM" id="Phobius"/>
    </source>
</evidence>
<dbReference type="AlphaFoldDB" id="A0A1M5YF04"/>
<keyword evidence="5 7" id="KW-1133">Transmembrane helix</keyword>
<keyword evidence="6 7" id="KW-0472">Membrane</keyword>
<reference evidence="10 11" key="1">
    <citation type="submission" date="2016-11" db="EMBL/GenBank/DDBJ databases">
        <authorList>
            <person name="Jaros S."/>
            <person name="Januszkiewicz K."/>
            <person name="Wedrychowicz H."/>
        </authorList>
    </citation>
    <scope>NUCLEOTIDE SEQUENCE [LARGE SCALE GENOMIC DNA]</scope>
    <source>
        <strain evidence="10 11">DSM 9705</strain>
    </source>
</reference>
<dbReference type="PANTHER" id="PTHR30489:SF0">
    <property type="entry name" value="LIPOPROTEIN-RELEASING SYSTEM TRANSMEMBRANE PROTEIN LOLE"/>
    <property type="match status" value="1"/>
</dbReference>
<feature type="transmembrane region" description="Helical" evidence="7">
    <location>
        <begin position="326"/>
        <end position="354"/>
    </location>
</feature>
<feature type="transmembrane region" description="Helical" evidence="7">
    <location>
        <begin position="282"/>
        <end position="305"/>
    </location>
</feature>
<keyword evidence="4 7" id="KW-0812">Transmembrane</keyword>
<feature type="domain" description="MacB-like periplasmic core" evidence="9">
    <location>
        <begin position="19"/>
        <end position="232"/>
    </location>
</feature>
<gene>
    <name evidence="10" type="ORF">SAMN02745124_03967</name>
</gene>
<dbReference type="PANTHER" id="PTHR30489">
    <property type="entry name" value="LIPOPROTEIN-RELEASING SYSTEM TRANSMEMBRANE PROTEIN LOLE"/>
    <property type="match status" value="1"/>
</dbReference>
<organism evidence="10 11">
    <name type="scientific">Desulfofustis glycolicus DSM 9705</name>
    <dbReference type="NCBI Taxonomy" id="1121409"/>
    <lineage>
        <taxon>Bacteria</taxon>
        <taxon>Pseudomonadati</taxon>
        <taxon>Thermodesulfobacteriota</taxon>
        <taxon>Desulfobulbia</taxon>
        <taxon>Desulfobulbales</taxon>
        <taxon>Desulfocapsaceae</taxon>
        <taxon>Desulfofustis</taxon>
    </lineage>
</organism>
<dbReference type="InterPro" id="IPR003838">
    <property type="entry name" value="ABC3_permease_C"/>
</dbReference>
<evidence type="ECO:0000259" key="9">
    <source>
        <dbReference type="Pfam" id="PF12704"/>
    </source>
</evidence>
<dbReference type="GO" id="GO:0044874">
    <property type="term" value="P:lipoprotein localization to outer membrane"/>
    <property type="evidence" value="ECO:0007669"/>
    <property type="project" value="TreeGrafter"/>
</dbReference>
<dbReference type="OrthoDB" id="9809768at2"/>
<evidence type="ECO:0000256" key="2">
    <source>
        <dbReference type="ARBA" id="ARBA00005236"/>
    </source>
</evidence>
<name>A0A1M5YF04_9BACT</name>
<evidence type="ECO:0000313" key="11">
    <source>
        <dbReference type="Proteomes" id="UP000184139"/>
    </source>
</evidence>
<accession>A0A1M5YF04</accession>
<dbReference type="RefSeq" id="WP_073378898.1">
    <property type="nucleotide sequence ID" value="NZ_FQXS01000035.1"/>
</dbReference>
<evidence type="ECO:0000313" key="10">
    <source>
        <dbReference type="EMBL" id="SHI10641.1"/>
    </source>
</evidence>
<dbReference type="Pfam" id="PF12704">
    <property type="entry name" value="MacB_PCD"/>
    <property type="match status" value="1"/>
</dbReference>
<evidence type="ECO:0000256" key="5">
    <source>
        <dbReference type="ARBA" id="ARBA00022989"/>
    </source>
</evidence>
<evidence type="ECO:0000256" key="1">
    <source>
        <dbReference type="ARBA" id="ARBA00004651"/>
    </source>
</evidence>
<dbReference type="STRING" id="1121409.SAMN02745124_03967"/>
<dbReference type="InterPro" id="IPR051447">
    <property type="entry name" value="Lipoprotein-release_system"/>
</dbReference>
<protein>
    <submittedName>
        <fullName evidence="10">Putative ABC transport system permease protein</fullName>
    </submittedName>
</protein>
<sequence length="414" mass="44675">MKKILTIAFRNLRRYRRRTLLTASLVMLGVLSVLLFTSVTGSFKQMMIGQITDAMLGHIQIHQKGFLAAIDTLPLNRNLKDTQVDKVRAVLDNSDAVAAYSTRLKFGAMFSTFAETTNIRLNGVDPDRELQTVPLLGDRISGRDKPGLLAKGEILVPKLLATGMKVGVGDTVVLVATNKDGSVNGQNFVIGGIVEALSGPGGRDGYIHIEDARSLLRIETDEVSEVAVRLSDIGLLKNTTATLAKELATLRGKEDKPLFEIHSWQELTPFFNIVKMIDVMTFFIKIMLVAIVLVSIMNVMVMAVYERINEIGTIAAIGTGPGKIMALFLSEGLLLGIIGAALGIVVFLAAVAVLNVVPISFDFGQQKGLLLEPAISFAEIVSISLIVVAISVLGSLQPAWKAATMDPITALRHV</sequence>
<dbReference type="EMBL" id="FQXS01000035">
    <property type="protein sequence ID" value="SHI10641.1"/>
    <property type="molecule type" value="Genomic_DNA"/>
</dbReference>
<evidence type="ECO:0000259" key="8">
    <source>
        <dbReference type="Pfam" id="PF02687"/>
    </source>
</evidence>
<evidence type="ECO:0000256" key="4">
    <source>
        <dbReference type="ARBA" id="ARBA00022692"/>
    </source>
</evidence>
<comment type="similarity">
    <text evidence="2">Belongs to the ABC-4 integral membrane protein family. LolC/E subfamily.</text>
</comment>
<evidence type="ECO:0000256" key="3">
    <source>
        <dbReference type="ARBA" id="ARBA00022475"/>
    </source>
</evidence>
<proteinExistence type="inferred from homology"/>
<feature type="transmembrane region" description="Helical" evidence="7">
    <location>
        <begin position="20"/>
        <end position="43"/>
    </location>
</feature>
<dbReference type="InterPro" id="IPR025857">
    <property type="entry name" value="MacB_PCD"/>
</dbReference>
<keyword evidence="11" id="KW-1185">Reference proteome</keyword>
<keyword evidence="3" id="KW-1003">Cell membrane</keyword>
<evidence type="ECO:0000256" key="6">
    <source>
        <dbReference type="ARBA" id="ARBA00023136"/>
    </source>
</evidence>
<feature type="domain" description="ABC3 transporter permease C-terminal" evidence="8">
    <location>
        <begin position="283"/>
        <end position="407"/>
    </location>
</feature>
<feature type="transmembrane region" description="Helical" evidence="7">
    <location>
        <begin position="374"/>
        <end position="396"/>
    </location>
</feature>